<dbReference type="Proteomes" id="UP000501868">
    <property type="component" value="Chromosome"/>
</dbReference>
<protein>
    <submittedName>
        <fullName evidence="2">Uncharacterized protein</fullName>
    </submittedName>
</protein>
<sequence length="48" mass="5259">MKTKDDFLTGAKVTKDNQIYGTPNSKSKNGTGDSPNDNTEKNKKGLDR</sequence>
<gene>
    <name evidence="2" type="ORF">HFZ78_14450</name>
</gene>
<dbReference type="EMBL" id="CP051128">
    <property type="protein sequence ID" value="QIZ07777.1"/>
    <property type="molecule type" value="Genomic_DNA"/>
</dbReference>
<evidence type="ECO:0000256" key="1">
    <source>
        <dbReference type="SAM" id="MobiDB-lite"/>
    </source>
</evidence>
<feature type="compositionally biased region" description="Basic and acidic residues" evidence="1">
    <location>
        <begin position="38"/>
        <end position="48"/>
    </location>
</feature>
<organism evidence="2 3">
    <name type="scientific">Priestia megaterium</name>
    <name type="common">Bacillus megaterium</name>
    <dbReference type="NCBI Taxonomy" id="1404"/>
    <lineage>
        <taxon>Bacteria</taxon>
        <taxon>Bacillati</taxon>
        <taxon>Bacillota</taxon>
        <taxon>Bacilli</taxon>
        <taxon>Bacillales</taxon>
        <taxon>Bacillaceae</taxon>
        <taxon>Priestia</taxon>
    </lineage>
</organism>
<evidence type="ECO:0000313" key="3">
    <source>
        <dbReference type="Proteomes" id="UP000501868"/>
    </source>
</evidence>
<proteinExistence type="predicted"/>
<dbReference type="AlphaFoldDB" id="A0A6H1P2X8"/>
<reference evidence="2 3" key="1">
    <citation type="submission" date="2020-04" db="EMBL/GenBank/DDBJ databases">
        <title>Genome-Wide Identification of 5-Methylcytosine Sites in Bacterial Genomes By High-Throughput Sequencing of MspJI Restriction Fragments.</title>
        <authorList>
            <person name="Wu V."/>
        </authorList>
    </citation>
    <scope>NUCLEOTIDE SEQUENCE [LARGE SCALE GENOMIC DNA]</scope>
    <source>
        <strain evidence="2 3">S2</strain>
    </source>
</reference>
<evidence type="ECO:0000313" key="2">
    <source>
        <dbReference type="EMBL" id="QIZ07777.1"/>
    </source>
</evidence>
<feature type="region of interest" description="Disordered" evidence="1">
    <location>
        <begin position="1"/>
        <end position="48"/>
    </location>
</feature>
<feature type="compositionally biased region" description="Polar residues" evidence="1">
    <location>
        <begin position="16"/>
        <end position="37"/>
    </location>
</feature>
<accession>A0A6H1P2X8</accession>
<name>A0A6H1P2X8_PRIMG</name>
<reference evidence="2 3" key="2">
    <citation type="submission" date="2020-04" db="EMBL/GenBank/DDBJ databases">
        <authorList>
            <person name="Fomenkov A."/>
            <person name="Anton B.P."/>
            <person name="Roberts R.J."/>
        </authorList>
    </citation>
    <scope>NUCLEOTIDE SEQUENCE [LARGE SCALE GENOMIC DNA]</scope>
    <source>
        <strain evidence="2 3">S2</strain>
    </source>
</reference>